<comment type="caution">
    <text evidence="5">The sequence shown here is derived from an EMBL/GenBank/DDBJ whole genome shotgun (WGS) entry which is preliminary data.</text>
</comment>
<feature type="compositionally biased region" description="Acidic residues" evidence="4">
    <location>
        <begin position="645"/>
        <end position="657"/>
    </location>
</feature>
<protein>
    <submittedName>
        <fullName evidence="5">Uncharacterized protein</fullName>
    </submittedName>
</protein>
<dbReference type="PROSITE" id="PS50088">
    <property type="entry name" value="ANK_REPEAT"/>
    <property type="match status" value="4"/>
</dbReference>
<dbReference type="OrthoDB" id="10057496at2759"/>
<dbReference type="AlphaFoldDB" id="A0A401GC81"/>
<accession>A0A401GC81</accession>
<dbReference type="SUPFAM" id="SSF48403">
    <property type="entry name" value="Ankyrin repeat"/>
    <property type="match status" value="1"/>
</dbReference>
<evidence type="ECO:0000256" key="1">
    <source>
        <dbReference type="ARBA" id="ARBA00022737"/>
    </source>
</evidence>
<dbReference type="PROSITE" id="PS50297">
    <property type="entry name" value="ANK_REP_REGION"/>
    <property type="match status" value="3"/>
</dbReference>
<dbReference type="InterPro" id="IPR036770">
    <property type="entry name" value="Ankyrin_rpt-contain_sf"/>
</dbReference>
<name>A0A401GC81_9APHY</name>
<keyword evidence="2 3" id="KW-0040">ANK repeat</keyword>
<keyword evidence="6" id="KW-1185">Reference proteome</keyword>
<proteinExistence type="predicted"/>
<feature type="region of interest" description="Disordered" evidence="4">
    <location>
        <begin position="345"/>
        <end position="367"/>
    </location>
</feature>
<gene>
    <name evidence="5" type="ORF">SCP_0209520</name>
</gene>
<dbReference type="Gene3D" id="1.25.40.20">
    <property type="entry name" value="Ankyrin repeat-containing domain"/>
    <property type="match status" value="2"/>
</dbReference>
<organism evidence="5 6">
    <name type="scientific">Sparassis crispa</name>
    <dbReference type="NCBI Taxonomy" id="139825"/>
    <lineage>
        <taxon>Eukaryota</taxon>
        <taxon>Fungi</taxon>
        <taxon>Dikarya</taxon>
        <taxon>Basidiomycota</taxon>
        <taxon>Agaricomycotina</taxon>
        <taxon>Agaricomycetes</taxon>
        <taxon>Polyporales</taxon>
        <taxon>Sparassidaceae</taxon>
        <taxon>Sparassis</taxon>
    </lineage>
</organism>
<feature type="compositionally biased region" description="Low complexity" evidence="4">
    <location>
        <begin position="471"/>
        <end position="482"/>
    </location>
</feature>
<feature type="repeat" description="ANK" evidence="3">
    <location>
        <begin position="240"/>
        <end position="273"/>
    </location>
</feature>
<dbReference type="RefSeq" id="XP_027610664.1">
    <property type="nucleotide sequence ID" value="XM_027754863.1"/>
</dbReference>
<dbReference type="Proteomes" id="UP000287166">
    <property type="component" value="Unassembled WGS sequence"/>
</dbReference>
<sequence length="747" mass="82293">MNEDSVHQLGTIQEISSVSPSPIPDHSPMQEGSDDEDEFVYSGVSAVPPAGPEPEHELQSLPDPLSGTPSPVSPASPHPTSKSHISPAQLEALHAAAASGDLTRVRDQFRATIETSDVEPFALANDASPRTGLTALHAAASRGYLDIVKWLVAECGAIPDIEDKEGETALHKAALHGHLTVIMYLLPDRADVHAQDADGWTALHNACSKGYLDIVRWLCESGGAASEIDGVRAINVKSKGGWTPLMNAASKGHLPVVLYLLNKQSADPLVRNNWGETAYDVAAAVFEVWICEVLQKVEADQWRSTAAQYNPLAVHTTVPVLLYENQRLDMRLKTLAVSGGRPKFSASGLGRHGRRPPFELRLPSPDEEPERTVVAAWRSDVHLPLREDPWTLPKPSSHDGPSREGLERSHFWLSDWTLDVTHPGVDAGDGWQYAHSFDDSDDQWTAELPAPLERLLNGNGAVTAGLGGSGSRSRASSSSSSSSRRDSHTQTWVRRRRWVRVMRRRLDIPPLPFLQPDGSWYHLAADGTLIPYTEPDESDFGDGDGQELSPMRSMTFGQDYVARARYMAGSPYEDSDESNGSNSALEARRAIAKLERATMELRQGILSDDDAERKTQAEVLYNAYNRELERRRLASGAQGWLHSGDEDDEVEDDDSDEEFHYPGWEPATPRPASLRSSVTDYFNRPSGSRGPTDLTPHLSQAPEFRVPTHEAPQKVLTPRWIAPTPHQVHAHWERDEVSESAFLVPQR</sequence>
<dbReference type="InParanoid" id="A0A401GC81"/>
<reference evidence="5 6" key="1">
    <citation type="journal article" date="2018" name="Sci. Rep.">
        <title>Genome sequence of the cauliflower mushroom Sparassis crispa (Hanabiratake) and its association with beneficial usage.</title>
        <authorList>
            <person name="Kiyama R."/>
            <person name="Furutani Y."/>
            <person name="Kawaguchi K."/>
            <person name="Nakanishi T."/>
        </authorList>
    </citation>
    <scope>NUCLEOTIDE SEQUENCE [LARGE SCALE GENOMIC DNA]</scope>
</reference>
<dbReference type="Pfam" id="PF12796">
    <property type="entry name" value="Ank_2"/>
    <property type="match status" value="1"/>
</dbReference>
<dbReference type="PANTHER" id="PTHR24171:SF10">
    <property type="entry name" value="ANKYRIN REPEAT DOMAIN-CONTAINING PROTEIN 29-LIKE"/>
    <property type="match status" value="1"/>
</dbReference>
<keyword evidence="1" id="KW-0677">Repeat</keyword>
<feature type="repeat" description="ANK" evidence="3">
    <location>
        <begin position="198"/>
        <end position="230"/>
    </location>
</feature>
<evidence type="ECO:0000313" key="6">
    <source>
        <dbReference type="Proteomes" id="UP000287166"/>
    </source>
</evidence>
<feature type="region of interest" description="Disordered" evidence="4">
    <location>
        <begin position="1"/>
        <end position="84"/>
    </location>
</feature>
<dbReference type="GeneID" id="38776668"/>
<evidence type="ECO:0000256" key="2">
    <source>
        <dbReference type="ARBA" id="ARBA00023043"/>
    </source>
</evidence>
<feature type="region of interest" description="Disordered" evidence="4">
    <location>
        <begin position="636"/>
        <end position="711"/>
    </location>
</feature>
<evidence type="ECO:0000256" key="4">
    <source>
        <dbReference type="SAM" id="MobiDB-lite"/>
    </source>
</evidence>
<dbReference type="SMART" id="SM00248">
    <property type="entry name" value="ANK"/>
    <property type="match status" value="4"/>
</dbReference>
<feature type="repeat" description="ANK" evidence="3">
    <location>
        <begin position="131"/>
        <end position="164"/>
    </location>
</feature>
<feature type="compositionally biased region" description="Polar residues" evidence="4">
    <location>
        <begin position="8"/>
        <end position="20"/>
    </location>
</feature>
<dbReference type="STRING" id="139825.A0A401GC81"/>
<evidence type="ECO:0000313" key="5">
    <source>
        <dbReference type="EMBL" id="GBE79751.1"/>
    </source>
</evidence>
<feature type="repeat" description="ANK" evidence="3">
    <location>
        <begin position="165"/>
        <end position="197"/>
    </location>
</feature>
<dbReference type="Pfam" id="PF13857">
    <property type="entry name" value="Ank_5"/>
    <property type="match status" value="1"/>
</dbReference>
<evidence type="ECO:0000256" key="3">
    <source>
        <dbReference type="PROSITE-ProRule" id="PRU00023"/>
    </source>
</evidence>
<dbReference type="InterPro" id="IPR002110">
    <property type="entry name" value="Ankyrin_rpt"/>
</dbReference>
<dbReference type="PANTHER" id="PTHR24171">
    <property type="entry name" value="ANKYRIN REPEAT DOMAIN-CONTAINING PROTEIN 39-RELATED"/>
    <property type="match status" value="1"/>
</dbReference>
<feature type="region of interest" description="Disordered" evidence="4">
    <location>
        <begin position="459"/>
        <end position="488"/>
    </location>
</feature>
<dbReference type="EMBL" id="BFAD01000002">
    <property type="protein sequence ID" value="GBE79751.1"/>
    <property type="molecule type" value="Genomic_DNA"/>
</dbReference>